<dbReference type="EMBL" id="PVWO01000032">
    <property type="protein sequence ID" value="PSB58516.1"/>
    <property type="molecule type" value="Genomic_DNA"/>
</dbReference>
<dbReference type="PANTHER" id="PTHR44809:SF1">
    <property type="entry name" value="PROTEIN O-MANNOSYL-TRANSFERASE TMTC1"/>
    <property type="match status" value="1"/>
</dbReference>
<dbReference type="Pfam" id="PF13414">
    <property type="entry name" value="TPR_11"/>
    <property type="match status" value="1"/>
</dbReference>
<dbReference type="SUPFAM" id="SSF48452">
    <property type="entry name" value="TPR-like"/>
    <property type="match status" value="1"/>
</dbReference>
<dbReference type="InterPro" id="IPR019734">
    <property type="entry name" value="TPR_rpt"/>
</dbReference>
<comment type="caution">
    <text evidence="3">The sequence shown here is derived from an EMBL/GenBank/DDBJ whole genome shotgun (WGS) entry which is preliminary data.</text>
</comment>
<dbReference type="AlphaFoldDB" id="A0A2T1GKZ0"/>
<feature type="transmembrane region" description="Helical" evidence="2">
    <location>
        <begin position="6"/>
        <end position="26"/>
    </location>
</feature>
<dbReference type="Pfam" id="PF13176">
    <property type="entry name" value="TPR_7"/>
    <property type="match status" value="1"/>
</dbReference>
<dbReference type="Gene3D" id="1.25.40.10">
    <property type="entry name" value="Tetratricopeptide repeat domain"/>
    <property type="match status" value="1"/>
</dbReference>
<name>A0A2T1GKZ0_9CYAN</name>
<organism evidence="3 4">
    <name type="scientific">Chamaesiphon polymorphus CCALA 037</name>
    <dbReference type="NCBI Taxonomy" id="2107692"/>
    <lineage>
        <taxon>Bacteria</taxon>
        <taxon>Bacillati</taxon>
        <taxon>Cyanobacteriota</taxon>
        <taxon>Cyanophyceae</taxon>
        <taxon>Gomontiellales</taxon>
        <taxon>Chamaesiphonaceae</taxon>
        <taxon>Chamaesiphon</taxon>
    </lineage>
</organism>
<proteinExistence type="predicted"/>
<accession>A0A2T1GKZ0</accession>
<reference evidence="3 4" key="1">
    <citation type="submission" date="2018-03" db="EMBL/GenBank/DDBJ databases">
        <title>The ancient ancestry and fast evolution of plastids.</title>
        <authorList>
            <person name="Moore K.R."/>
            <person name="Magnabosco C."/>
            <person name="Momper L."/>
            <person name="Gold D.A."/>
            <person name="Bosak T."/>
            <person name="Fournier G.P."/>
        </authorList>
    </citation>
    <scope>NUCLEOTIDE SEQUENCE [LARGE SCALE GENOMIC DNA]</scope>
    <source>
        <strain evidence="3 4">CCALA 037</strain>
    </source>
</reference>
<sequence>MCKTRSVFSLISIIISQIFSAMQIFARSVVKQQRWDEAIAVYQQLLTTYPHAQHVAYCGWGQVLVQQGKLAEAITIYNKVIAFRPQDSEAHYLLGMALQQQQKLPAAKAAFQKALQFDPQHQAARQSLKQIDRQ</sequence>
<evidence type="ECO:0000313" key="3">
    <source>
        <dbReference type="EMBL" id="PSB58516.1"/>
    </source>
</evidence>
<dbReference type="PROSITE" id="PS50005">
    <property type="entry name" value="TPR"/>
    <property type="match status" value="2"/>
</dbReference>
<feature type="repeat" description="TPR" evidence="1">
    <location>
        <begin position="54"/>
        <end position="87"/>
    </location>
</feature>
<dbReference type="Proteomes" id="UP000238937">
    <property type="component" value="Unassembled WGS sequence"/>
</dbReference>
<dbReference type="PANTHER" id="PTHR44809">
    <property type="match status" value="1"/>
</dbReference>
<keyword evidence="2" id="KW-1133">Transmembrane helix</keyword>
<dbReference type="InterPro" id="IPR011990">
    <property type="entry name" value="TPR-like_helical_dom_sf"/>
</dbReference>
<keyword evidence="1" id="KW-0802">TPR repeat</keyword>
<gene>
    <name evidence="3" type="ORF">C7B77_04395</name>
</gene>
<dbReference type="OrthoDB" id="476745at2"/>
<keyword evidence="2" id="KW-0472">Membrane</keyword>
<dbReference type="SMART" id="SM00028">
    <property type="entry name" value="TPR"/>
    <property type="match status" value="3"/>
</dbReference>
<feature type="repeat" description="TPR" evidence="1">
    <location>
        <begin position="88"/>
        <end position="121"/>
    </location>
</feature>
<evidence type="ECO:0000313" key="4">
    <source>
        <dbReference type="Proteomes" id="UP000238937"/>
    </source>
</evidence>
<keyword evidence="2" id="KW-0812">Transmembrane</keyword>
<keyword evidence="4" id="KW-1185">Reference proteome</keyword>
<evidence type="ECO:0000256" key="1">
    <source>
        <dbReference type="PROSITE-ProRule" id="PRU00339"/>
    </source>
</evidence>
<evidence type="ECO:0000256" key="2">
    <source>
        <dbReference type="SAM" id="Phobius"/>
    </source>
</evidence>
<dbReference type="InterPro" id="IPR052943">
    <property type="entry name" value="TMTC_O-mannosyl-trnsfr"/>
</dbReference>
<protein>
    <submittedName>
        <fullName evidence="3">Uncharacterized protein</fullName>
    </submittedName>
</protein>